<feature type="domain" description="Nucleoside phosphorylase" evidence="6">
    <location>
        <begin position="3"/>
        <end position="224"/>
    </location>
</feature>
<dbReference type="NCBIfam" id="NF011286">
    <property type="entry name" value="PRK14697.1"/>
    <property type="match status" value="1"/>
</dbReference>
<dbReference type="PANTHER" id="PTHR46832">
    <property type="entry name" value="5'-METHYLTHIOADENOSINE/S-ADENOSYLHOMOCYSTEINE NUCLEOSIDASE"/>
    <property type="match status" value="1"/>
</dbReference>
<dbReference type="EC" id="3.2.2.9" evidence="2"/>
<dbReference type="RefSeq" id="WP_226538799.1">
    <property type="nucleotide sequence ID" value="NZ_CP129013.1"/>
</dbReference>
<sequence length="230" mass="25661">MKKIGIIGAMQVEIDLLINKVQNLTKFTYAGFPFYHGELFSNEIIITNSGVGKVNAAACTQLLIDQFSVYSIINTGIAGSLDEAVKIYDVVISSDVTHHDVRVEQKKNLFPFQETFQADKQLIELALQTCAYLKLNSTYHLGRIVSGESFIEDIEEKTRIVKNYAPACVEMEGSAIAQVAHINKVPFVIIRSISDNADENTTLDYKKYEEMAANQSAQIVLGMLSEMKWP</sequence>
<reference evidence="7 8" key="1">
    <citation type="submission" date="2023-06" db="EMBL/GenBank/DDBJ databases">
        <title>Five Gram-positive bacteria isolated from mangrove sediments in Shenzhen, Guangdong, China.</title>
        <authorList>
            <person name="Yu S."/>
            <person name="Zheng W."/>
            <person name="Huang Y."/>
        </authorList>
    </citation>
    <scope>NUCLEOTIDE SEQUENCE [LARGE SCALE GENOMIC DNA]</scope>
    <source>
        <strain evidence="7 8">SaN35-3</strain>
    </source>
</reference>
<dbReference type="Pfam" id="PF01048">
    <property type="entry name" value="PNP_UDP_1"/>
    <property type="match status" value="1"/>
</dbReference>
<name>A0ABY9JU90_9BACI</name>
<evidence type="ECO:0000256" key="4">
    <source>
        <dbReference type="ARBA" id="ARBA00022801"/>
    </source>
</evidence>
<protein>
    <recommendedName>
        <fullName evidence="2">adenosylhomocysteine nucleosidase</fullName>
        <ecNumber evidence="2">3.2.2.9</ecNumber>
    </recommendedName>
</protein>
<evidence type="ECO:0000313" key="7">
    <source>
        <dbReference type="EMBL" id="WLR42982.1"/>
    </source>
</evidence>
<evidence type="ECO:0000259" key="6">
    <source>
        <dbReference type="Pfam" id="PF01048"/>
    </source>
</evidence>
<dbReference type="InterPro" id="IPR010049">
    <property type="entry name" value="MTA_SAH_Nsdase"/>
</dbReference>
<dbReference type="Gene3D" id="3.40.50.1580">
    <property type="entry name" value="Nucleoside phosphorylase domain"/>
    <property type="match status" value="1"/>
</dbReference>
<dbReference type="CDD" id="cd09008">
    <property type="entry name" value="MTAN"/>
    <property type="match status" value="1"/>
</dbReference>
<keyword evidence="3" id="KW-0028">Amino-acid biosynthesis</keyword>
<dbReference type="NCBIfam" id="TIGR01704">
    <property type="entry name" value="MTA_SAH-Nsdase"/>
    <property type="match status" value="1"/>
</dbReference>
<dbReference type="GO" id="GO:0008782">
    <property type="term" value="F:adenosylhomocysteine nucleosidase activity"/>
    <property type="evidence" value="ECO:0007669"/>
    <property type="project" value="UniProtKB-EC"/>
</dbReference>
<evidence type="ECO:0000256" key="2">
    <source>
        <dbReference type="ARBA" id="ARBA00011974"/>
    </source>
</evidence>
<accession>A0ABY9JU90</accession>
<keyword evidence="8" id="KW-1185">Reference proteome</keyword>
<comment type="pathway">
    <text evidence="1">Amino-acid biosynthesis; L-methionine biosynthesis via salvage pathway; S-methyl-5-thio-alpha-D-ribose 1-phosphate from S-methyl-5'-thioadenosine (hydrolase route): step 1/2.</text>
</comment>
<keyword evidence="4 7" id="KW-0378">Hydrolase</keyword>
<gene>
    <name evidence="7" type="ORF">LC087_01820</name>
</gene>
<dbReference type="NCBIfam" id="NF004079">
    <property type="entry name" value="PRK05584.1"/>
    <property type="match status" value="1"/>
</dbReference>
<evidence type="ECO:0000313" key="8">
    <source>
        <dbReference type="Proteomes" id="UP001197974"/>
    </source>
</evidence>
<keyword evidence="5" id="KW-0486">Methionine biosynthesis</keyword>
<dbReference type="PANTHER" id="PTHR46832:SF1">
    <property type="entry name" value="5'-METHYLTHIOADENOSINE_S-ADENOSYLHOMOCYSTEINE NUCLEOSIDASE"/>
    <property type="match status" value="1"/>
</dbReference>
<dbReference type="SUPFAM" id="SSF53167">
    <property type="entry name" value="Purine and uridine phosphorylases"/>
    <property type="match status" value="1"/>
</dbReference>
<dbReference type="EMBL" id="CP129013">
    <property type="protein sequence ID" value="WLR42982.1"/>
    <property type="molecule type" value="Genomic_DNA"/>
</dbReference>
<dbReference type="InterPro" id="IPR035994">
    <property type="entry name" value="Nucleoside_phosphorylase_sf"/>
</dbReference>
<proteinExistence type="predicted"/>
<evidence type="ECO:0000256" key="3">
    <source>
        <dbReference type="ARBA" id="ARBA00022605"/>
    </source>
</evidence>
<evidence type="ECO:0000256" key="1">
    <source>
        <dbReference type="ARBA" id="ARBA00004945"/>
    </source>
</evidence>
<keyword evidence="7" id="KW-0326">Glycosidase</keyword>
<organism evidence="7 8">
    <name type="scientific">Bacillus carboniphilus</name>
    <dbReference type="NCBI Taxonomy" id="86663"/>
    <lineage>
        <taxon>Bacteria</taxon>
        <taxon>Bacillati</taxon>
        <taxon>Bacillota</taxon>
        <taxon>Bacilli</taxon>
        <taxon>Bacillales</taxon>
        <taxon>Bacillaceae</taxon>
        <taxon>Bacillus</taxon>
    </lineage>
</organism>
<evidence type="ECO:0000256" key="5">
    <source>
        <dbReference type="ARBA" id="ARBA00023167"/>
    </source>
</evidence>
<dbReference type="InterPro" id="IPR000845">
    <property type="entry name" value="Nucleoside_phosphorylase_d"/>
</dbReference>
<dbReference type="Proteomes" id="UP001197974">
    <property type="component" value="Chromosome"/>
</dbReference>